<proteinExistence type="predicted"/>
<reference evidence="3" key="1">
    <citation type="submission" date="2015-12" db="EMBL/GenBank/DDBJ databases">
        <title>Complete genome sequence of Pandoraea norimbergensis DSM 11628.</title>
        <authorList>
            <person name="Ee R."/>
            <person name="Lim Y.-L."/>
            <person name="Yong D."/>
            <person name="Yin W.-F."/>
            <person name="Chan K.-G."/>
        </authorList>
    </citation>
    <scope>NUCLEOTIDE SEQUENCE [LARGE SCALE GENOMIC DNA]</scope>
    <source>
        <strain evidence="3">DSM 11628</strain>
    </source>
</reference>
<evidence type="ECO:0000256" key="1">
    <source>
        <dbReference type="SAM" id="MobiDB-lite"/>
    </source>
</evidence>
<feature type="region of interest" description="Disordered" evidence="1">
    <location>
        <begin position="1"/>
        <end position="20"/>
    </location>
</feature>
<organism evidence="2 3">
    <name type="scientific">Pandoraea norimbergensis</name>
    <dbReference type="NCBI Taxonomy" id="93219"/>
    <lineage>
        <taxon>Bacteria</taxon>
        <taxon>Pseudomonadati</taxon>
        <taxon>Pseudomonadota</taxon>
        <taxon>Betaproteobacteria</taxon>
        <taxon>Burkholderiales</taxon>
        <taxon>Burkholderiaceae</taxon>
        <taxon>Pandoraea</taxon>
    </lineage>
</organism>
<dbReference type="Proteomes" id="UP000060277">
    <property type="component" value="Chromosome"/>
</dbReference>
<dbReference type="EMBL" id="CP013480">
    <property type="protein sequence ID" value="ALS61275.1"/>
    <property type="molecule type" value="Genomic_DNA"/>
</dbReference>
<evidence type="ECO:0000313" key="3">
    <source>
        <dbReference type="Proteomes" id="UP000060277"/>
    </source>
</evidence>
<evidence type="ECO:0000313" key="2">
    <source>
        <dbReference type="EMBL" id="ALS61275.1"/>
    </source>
</evidence>
<accession>A0ABN4JJW6</accession>
<sequence length="63" mass="6340">MDDSSSVTGSIDDGDCAKGVAPILPRMSSLGKLGGDSNSPCQSSWAARVLSPSTGVGALWVMI</sequence>
<keyword evidence="3" id="KW-1185">Reference proteome</keyword>
<gene>
    <name evidence="2" type="ORF">AT302_17340</name>
</gene>
<name>A0ABN4JJW6_9BURK</name>
<protein>
    <submittedName>
        <fullName evidence="2">Uncharacterized protein</fullName>
    </submittedName>
</protein>